<accession>U7QM39</accession>
<name>U7QM39_9CYAN</name>
<dbReference type="OrthoDB" id="9814760at2"/>
<protein>
    <submittedName>
        <fullName evidence="1">Uncharacterized protein</fullName>
    </submittedName>
</protein>
<dbReference type="AlphaFoldDB" id="U7QM39"/>
<organism evidence="1 2">
    <name type="scientific">Lyngbya aestuarii BL J</name>
    <dbReference type="NCBI Taxonomy" id="1348334"/>
    <lineage>
        <taxon>Bacteria</taxon>
        <taxon>Bacillati</taxon>
        <taxon>Cyanobacteriota</taxon>
        <taxon>Cyanophyceae</taxon>
        <taxon>Oscillatoriophycideae</taxon>
        <taxon>Oscillatoriales</taxon>
        <taxon>Microcoleaceae</taxon>
        <taxon>Lyngbya</taxon>
    </lineage>
</organism>
<gene>
    <name evidence="1" type="ORF">M595_1048</name>
</gene>
<comment type="caution">
    <text evidence="1">The sequence shown here is derived from an EMBL/GenBank/DDBJ whole genome shotgun (WGS) entry which is preliminary data.</text>
</comment>
<evidence type="ECO:0000313" key="1">
    <source>
        <dbReference type="EMBL" id="ERT09034.1"/>
    </source>
</evidence>
<sequence>MSHFLRAYILNDQDALEYINTVGDQRDENVTVTNTAKIPEPSYFTGLFAVSLLALSQRFIKW</sequence>
<keyword evidence="2" id="KW-1185">Reference proteome</keyword>
<dbReference type="EMBL" id="AUZM01000006">
    <property type="protein sequence ID" value="ERT09034.1"/>
    <property type="molecule type" value="Genomic_DNA"/>
</dbReference>
<proteinExistence type="predicted"/>
<evidence type="ECO:0000313" key="2">
    <source>
        <dbReference type="Proteomes" id="UP000017127"/>
    </source>
</evidence>
<dbReference type="Proteomes" id="UP000017127">
    <property type="component" value="Unassembled WGS sequence"/>
</dbReference>
<reference evidence="1 2" key="1">
    <citation type="journal article" date="2013" name="Front. Microbiol.">
        <title>Comparative genomic analyses of the cyanobacterium, Lyngbya aestuarii BL J, a powerful hydrogen producer.</title>
        <authorList>
            <person name="Kothari A."/>
            <person name="Vaughn M."/>
            <person name="Garcia-Pichel F."/>
        </authorList>
    </citation>
    <scope>NUCLEOTIDE SEQUENCE [LARGE SCALE GENOMIC DNA]</scope>
    <source>
        <strain evidence="1 2">BL J</strain>
    </source>
</reference>
<dbReference type="RefSeq" id="WP_023064865.1">
    <property type="nucleotide sequence ID" value="NZ_AUZM01000006.1"/>
</dbReference>